<dbReference type="EMBL" id="CP093344">
    <property type="protein sequence ID" value="WOG86582.1"/>
    <property type="molecule type" value="Genomic_DNA"/>
</dbReference>
<dbReference type="Gramene" id="KZN04315">
    <property type="protein sequence ID" value="KZN04315"/>
    <property type="gene ID" value="DCAR_005152"/>
</dbReference>
<dbReference type="Proteomes" id="UP000077755">
    <property type="component" value="Chromosome 2"/>
</dbReference>
<feature type="compositionally biased region" description="Polar residues" evidence="1">
    <location>
        <begin position="147"/>
        <end position="163"/>
    </location>
</feature>
<evidence type="ECO:0000313" key="2">
    <source>
        <dbReference type="EMBL" id="WOG86582.1"/>
    </source>
</evidence>
<reference evidence="2" key="2">
    <citation type="submission" date="2022-03" db="EMBL/GenBank/DDBJ databases">
        <title>Draft title - Genomic analysis of global carrot germplasm unveils the trajectory of domestication and the origin of high carotenoid orange carrot.</title>
        <authorList>
            <person name="Iorizzo M."/>
            <person name="Ellison S."/>
            <person name="Senalik D."/>
            <person name="Macko-Podgorni A."/>
            <person name="Grzebelus D."/>
            <person name="Bostan H."/>
            <person name="Rolling W."/>
            <person name="Curaba J."/>
            <person name="Simon P."/>
        </authorList>
    </citation>
    <scope>NUCLEOTIDE SEQUENCE</scope>
    <source>
        <tissue evidence="2">Leaf</tissue>
    </source>
</reference>
<evidence type="ECO:0000313" key="3">
    <source>
        <dbReference type="Proteomes" id="UP000077755"/>
    </source>
</evidence>
<reference evidence="2" key="1">
    <citation type="journal article" date="2016" name="Nat. Genet.">
        <title>A high-quality carrot genome assembly provides new insights into carotenoid accumulation and asterid genome evolution.</title>
        <authorList>
            <person name="Iorizzo M."/>
            <person name="Ellison S."/>
            <person name="Senalik D."/>
            <person name="Zeng P."/>
            <person name="Satapoomin P."/>
            <person name="Huang J."/>
            <person name="Bowman M."/>
            <person name="Iovene M."/>
            <person name="Sanseverino W."/>
            <person name="Cavagnaro P."/>
            <person name="Yildiz M."/>
            <person name="Macko-Podgorni A."/>
            <person name="Moranska E."/>
            <person name="Grzebelus E."/>
            <person name="Grzebelus D."/>
            <person name="Ashrafi H."/>
            <person name="Zheng Z."/>
            <person name="Cheng S."/>
            <person name="Spooner D."/>
            <person name="Van Deynze A."/>
            <person name="Simon P."/>
        </authorList>
    </citation>
    <scope>NUCLEOTIDE SEQUENCE</scope>
    <source>
        <tissue evidence="2">Leaf</tissue>
    </source>
</reference>
<feature type="compositionally biased region" description="Polar residues" evidence="1">
    <location>
        <begin position="60"/>
        <end position="69"/>
    </location>
</feature>
<evidence type="ECO:0000256" key="1">
    <source>
        <dbReference type="SAM" id="MobiDB-lite"/>
    </source>
</evidence>
<protein>
    <submittedName>
        <fullName evidence="2">Uncharacterized protein</fullName>
    </submittedName>
</protein>
<gene>
    <name evidence="2" type="ORF">DCAR_0205797</name>
</gene>
<sequence length="254" mass="28926">MLGDAIEAYKKENESAIALMTRDDPDIIEIQLVLNEMIKTLPSTTHVSNSKGAPEDAGMQPQNTSNKGENVNDVDNFGDKFDYDNVIDHNIIDHVEILEYLYSSQGRRDTEGSDDEFFIPIFSLGIHDQGDPVLEVCKDINKDHGDQPNTDGDSHPSMFQTPLPQDKMSKRKTKLAAIYLSPYVQRNVDLNAKYSTEEYSTWRWIIQQGKDPLEKYKAPESPFRIFFDTAFSINSIPYRNVPLNKEKDDNTSLK</sequence>
<accession>A0A161WZY7</accession>
<proteinExistence type="predicted"/>
<keyword evidence="3" id="KW-1185">Reference proteome</keyword>
<feature type="region of interest" description="Disordered" evidence="1">
    <location>
        <begin position="142"/>
        <end position="166"/>
    </location>
</feature>
<name>A0A161WZY7_DAUCS</name>
<organism evidence="2 3">
    <name type="scientific">Daucus carota subsp. sativus</name>
    <name type="common">Carrot</name>
    <dbReference type="NCBI Taxonomy" id="79200"/>
    <lineage>
        <taxon>Eukaryota</taxon>
        <taxon>Viridiplantae</taxon>
        <taxon>Streptophyta</taxon>
        <taxon>Embryophyta</taxon>
        <taxon>Tracheophyta</taxon>
        <taxon>Spermatophyta</taxon>
        <taxon>Magnoliopsida</taxon>
        <taxon>eudicotyledons</taxon>
        <taxon>Gunneridae</taxon>
        <taxon>Pentapetalae</taxon>
        <taxon>asterids</taxon>
        <taxon>campanulids</taxon>
        <taxon>Apiales</taxon>
        <taxon>Apiaceae</taxon>
        <taxon>Apioideae</taxon>
        <taxon>Scandiceae</taxon>
        <taxon>Daucinae</taxon>
        <taxon>Daucus</taxon>
        <taxon>Daucus sect. Daucus</taxon>
    </lineage>
</organism>
<dbReference type="AlphaFoldDB" id="A0A161WZY7"/>
<feature type="region of interest" description="Disordered" evidence="1">
    <location>
        <begin position="44"/>
        <end position="73"/>
    </location>
</feature>